<dbReference type="EMBL" id="NVQR01000056">
    <property type="protein sequence ID" value="PCH61825.1"/>
    <property type="molecule type" value="Genomic_DNA"/>
</dbReference>
<gene>
    <name evidence="1" type="ORF">COC19_04135</name>
</gene>
<accession>A0A2A4MP05</accession>
<dbReference type="AlphaFoldDB" id="A0A2A4MP05"/>
<sequence length="70" mass="7969">MEDYAQAIDTSVDAFTDKQADLIPTVDYLLWALRGGLYDQGGPALSEITNSMRNRARSEMDMRHNMIMTR</sequence>
<comment type="caution">
    <text evidence="1">The sequence shown here is derived from an EMBL/GenBank/DDBJ whole genome shotgun (WGS) entry which is preliminary data.</text>
</comment>
<evidence type="ECO:0000313" key="1">
    <source>
        <dbReference type="EMBL" id="PCH61825.1"/>
    </source>
</evidence>
<dbReference type="Proteomes" id="UP000218172">
    <property type="component" value="Unassembled WGS sequence"/>
</dbReference>
<organism evidence="1 2">
    <name type="scientific">SAR86 cluster bacterium</name>
    <dbReference type="NCBI Taxonomy" id="2030880"/>
    <lineage>
        <taxon>Bacteria</taxon>
        <taxon>Pseudomonadati</taxon>
        <taxon>Pseudomonadota</taxon>
        <taxon>Gammaproteobacteria</taxon>
        <taxon>SAR86 cluster</taxon>
    </lineage>
</organism>
<protein>
    <submittedName>
        <fullName evidence="1">Uncharacterized protein</fullName>
    </submittedName>
</protein>
<evidence type="ECO:0000313" key="2">
    <source>
        <dbReference type="Proteomes" id="UP000218172"/>
    </source>
</evidence>
<name>A0A2A4MP05_9GAMM</name>
<proteinExistence type="predicted"/>
<reference evidence="2" key="1">
    <citation type="submission" date="2017-08" db="EMBL/GenBank/DDBJ databases">
        <title>A dynamic microbial community with high functional redundancy inhabits the cold, oxic subseafloor aquifer.</title>
        <authorList>
            <person name="Tully B.J."/>
            <person name="Wheat C.G."/>
            <person name="Glazer B.T."/>
            <person name="Huber J.A."/>
        </authorList>
    </citation>
    <scope>NUCLEOTIDE SEQUENCE [LARGE SCALE GENOMIC DNA]</scope>
</reference>